<organism evidence="2 3">
    <name type="scientific">Actinospica acidithermotolerans</name>
    <dbReference type="NCBI Taxonomy" id="2828514"/>
    <lineage>
        <taxon>Bacteria</taxon>
        <taxon>Bacillati</taxon>
        <taxon>Actinomycetota</taxon>
        <taxon>Actinomycetes</taxon>
        <taxon>Catenulisporales</taxon>
        <taxon>Actinospicaceae</taxon>
        <taxon>Actinospica</taxon>
    </lineage>
</organism>
<dbReference type="Gene3D" id="3.10.180.10">
    <property type="entry name" value="2,3-Dihydroxybiphenyl 1,2-Dioxygenase, domain 1"/>
    <property type="match status" value="1"/>
</dbReference>
<dbReference type="RefSeq" id="WP_212519277.1">
    <property type="nucleotide sequence ID" value="NZ_JAGSOH010000049.1"/>
</dbReference>
<dbReference type="EMBL" id="JAGSOH010000049">
    <property type="protein sequence ID" value="MBR7828138.1"/>
    <property type="molecule type" value="Genomic_DNA"/>
</dbReference>
<sequence length="137" mass="14844">MTLVARLLLFDCADSDQAQHLAEFWSTALGTSVKAANCAIQVPVPMESELESQFTDDFPTIVTGAAHSHVLFTVREGTLSEEVERLLALGATLVDDRRREGFLGAGWVLLADPVGNQFRVESNAAEIAAMEAVILNR</sequence>
<name>A0A941ECW5_9ACTN</name>
<feature type="domain" description="Glyoxalase-like" evidence="1">
    <location>
        <begin position="12"/>
        <end position="120"/>
    </location>
</feature>
<accession>A0A941ECW5</accession>
<comment type="caution">
    <text evidence="2">The sequence shown here is derived from an EMBL/GenBank/DDBJ whole genome shotgun (WGS) entry which is preliminary data.</text>
</comment>
<dbReference type="InterPro" id="IPR041581">
    <property type="entry name" value="Glyoxalase_6"/>
</dbReference>
<dbReference type="SUPFAM" id="SSF54593">
    <property type="entry name" value="Glyoxalase/Bleomycin resistance protein/Dihydroxybiphenyl dioxygenase"/>
    <property type="match status" value="1"/>
</dbReference>
<dbReference type="InterPro" id="IPR029068">
    <property type="entry name" value="Glyas_Bleomycin-R_OHBP_Dase"/>
</dbReference>
<dbReference type="Proteomes" id="UP000676325">
    <property type="component" value="Unassembled WGS sequence"/>
</dbReference>
<dbReference type="Pfam" id="PF18029">
    <property type="entry name" value="Glyoxalase_6"/>
    <property type="match status" value="1"/>
</dbReference>
<evidence type="ECO:0000313" key="3">
    <source>
        <dbReference type="Proteomes" id="UP000676325"/>
    </source>
</evidence>
<keyword evidence="3" id="KW-1185">Reference proteome</keyword>
<gene>
    <name evidence="2" type="ORF">KDK95_17605</name>
</gene>
<proteinExistence type="predicted"/>
<dbReference type="PANTHER" id="PTHR35908:SF1">
    <property type="entry name" value="CONSERVED PROTEIN"/>
    <property type="match status" value="1"/>
</dbReference>
<evidence type="ECO:0000259" key="1">
    <source>
        <dbReference type="Pfam" id="PF18029"/>
    </source>
</evidence>
<evidence type="ECO:0000313" key="2">
    <source>
        <dbReference type="EMBL" id="MBR7828138.1"/>
    </source>
</evidence>
<reference evidence="2" key="1">
    <citation type="submission" date="2021-04" db="EMBL/GenBank/DDBJ databases">
        <title>Genome based classification of Actinospica acidithermotolerans sp. nov., an actinobacterium isolated from an Indonesian hot spring.</title>
        <authorList>
            <person name="Kusuma A.B."/>
            <person name="Putra K.E."/>
            <person name="Nafisah S."/>
            <person name="Loh J."/>
            <person name="Nouioui I."/>
            <person name="Goodfellow M."/>
        </authorList>
    </citation>
    <scope>NUCLEOTIDE SEQUENCE</scope>
    <source>
        <strain evidence="2">MGRD01-02</strain>
    </source>
</reference>
<dbReference type="PANTHER" id="PTHR35908">
    <property type="entry name" value="HYPOTHETICAL FUSION PROTEIN"/>
    <property type="match status" value="1"/>
</dbReference>
<protein>
    <recommendedName>
        <fullName evidence="1">Glyoxalase-like domain-containing protein</fullName>
    </recommendedName>
</protein>
<dbReference type="AlphaFoldDB" id="A0A941ECW5"/>